<dbReference type="GO" id="GO:0008254">
    <property type="term" value="F:3'-nucleotidase activity"/>
    <property type="evidence" value="ECO:0007669"/>
    <property type="project" value="UniProtKB-EC"/>
</dbReference>
<organism evidence="9 10">
    <name type="scientific">Thalassococcus lentus</name>
    <dbReference type="NCBI Taxonomy" id="1210524"/>
    <lineage>
        <taxon>Bacteria</taxon>
        <taxon>Pseudomonadati</taxon>
        <taxon>Pseudomonadota</taxon>
        <taxon>Alphaproteobacteria</taxon>
        <taxon>Rhodobacterales</taxon>
        <taxon>Roseobacteraceae</taxon>
        <taxon>Thalassococcus</taxon>
    </lineage>
</organism>
<proteinExistence type="inferred from homology"/>
<dbReference type="Gene3D" id="3.40.1210.10">
    <property type="entry name" value="Survival protein SurE-like phosphatase/nucleotidase"/>
    <property type="match status" value="1"/>
</dbReference>
<dbReference type="EMBL" id="JAQIOY010000002">
    <property type="protein sequence ID" value="MDA7424137.1"/>
    <property type="molecule type" value="Genomic_DNA"/>
</dbReference>
<dbReference type="NCBIfam" id="TIGR00087">
    <property type="entry name" value="surE"/>
    <property type="match status" value="1"/>
</dbReference>
<evidence type="ECO:0000256" key="6">
    <source>
        <dbReference type="ARBA" id="ARBA00022801"/>
    </source>
</evidence>
<name>A0ABT4XQB8_9RHOB</name>
<keyword evidence="6 7" id="KW-0378">Hydrolase</keyword>
<dbReference type="PANTHER" id="PTHR30457">
    <property type="entry name" value="5'-NUCLEOTIDASE SURE"/>
    <property type="match status" value="1"/>
</dbReference>
<dbReference type="EC" id="3.1.3.5" evidence="7"/>
<keyword evidence="3 7" id="KW-0963">Cytoplasm</keyword>
<comment type="function">
    <text evidence="7">Nucleotidase that shows phosphatase activity on nucleoside 5'-monophosphates.</text>
</comment>
<dbReference type="Pfam" id="PF01975">
    <property type="entry name" value="SurE"/>
    <property type="match status" value="1"/>
</dbReference>
<dbReference type="InterPro" id="IPR002828">
    <property type="entry name" value="SurE-like_Pase/nucleotidase"/>
</dbReference>
<evidence type="ECO:0000256" key="3">
    <source>
        <dbReference type="ARBA" id="ARBA00022490"/>
    </source>
</evidence>
<evidence type="ECO:0000256" key="4">
    <source>
        <dbReference type="ARBA" id="ARBA00022723"/>
    </source>
</evidence>
<dbReference type="InterPro" id="IPR030048">
    <property type="entry name" value="SurE"/>
</dbReference>
<feature type="binding site" evidence="7">
    <location>
        <position position="8"/>
    </location>
    <ligand>
        <name>a divalent metal cation</name>
        <dbReference type="ChEBI" id="CHEBI:60240"/>
    </ligand>
</feature>
<dbReference type="SUPFAM" id="SSF64167">
    <property type="entry name" value="SurE-like"/>
    <property type="match status" value="1"/>
</dbReference>
<protein>
    <recommendedName>
        <fullName evidence="7">5'-nucleotidase SurE</fullName>
        <ecNumber evidence="7">3.1.3.5</ecNumber>
    </recommendedName>
    <alternativeName>
        <fullName evidence="7">Nucleoside 5'-monophosphate phosphohydrolase</fullName>
    </alternativeName>
</protein>
<dbReference type="InterPro" id="IPR036523">
    <property type="entry name" value="SurE-like_sf"/>
</dbReference>
<reference evidence="9 10" key="1">
    <citation type="submission" date="2023-01" db="EMBL/GenBank/DDBJ databases">
        <title>Thalassococcus onchidii sp. nov., isolated from a marine invertebrate from the South China Sea.</title>
        <authorList>
            <person name="Xu S."/>
            <person name="Liu Z."/>
            <person name="Xu Y."/>
        </authorList>
    </citation>
    <scope>NUCLEOTIDE SEQUENCE [LARGE SCALE GENOMIC DNA]</scope>
    <source>
        <strain evidence="9 10">KCTC 32084</strain>
    </source>
</reference>
<dbReference type="NCBIfam" id="NF010541">
    <property type="entry name" value="PRK13931.1"/>
    <property type="match status" value="1"/>
</dbReference>
<comment type="catalytic activity">
    <reaction evidence="1 7">
        <text>a ribonucleoside 5'-phosphate + H2O = a ribonucleoside + phosphate</text>
        <dbReference type="Rhea" id="RHEA:12484"/>
        <dbReference type="ChEBI" id="CHEBI:15377"/>
        <dbReference type="ChEBI" id="CHEBI:18254"/>
        <dbReference type="ChEBI" id="CHEBI:43474"/>
        <dbReference type="ChEBI" id="CHEBI:58043"/>
        <dbReference type="EC" id="3.1.3.5"/>
    </reaction>
</comment>
<comment type="cofactor">
    <cofactor evidence="7">
        <name>a divalent metal cation</name>
        <dbReference type="ChEBI" id="CHEBI:60240"/>
    </cofactor>
    <text evidence="7">Binds 1 divalent metal cation per subunit.</text>
</comment>
<evidence type="ECO:0000256" key="7">
    <source>
        <dbReference type="HAMAP-Rule" id="MF_00060"/>
    </source>
</evidence>
<comment type="subcellular location">
    <subcellularLocation>
        <location evidence="7">Cytoplasm</location>
    </subcellularLocation>
</comment>
<evidence type="ECO:0000256" key="2">
    <source>
        <dbReference type="ARBA" id="ARBA00011062"/>
    </source>
</evidence>
<keyword evidence="4 7" id="KW-0479">Metal-binding</keyword>
<accession>A0ABT4XQB8</accession>
<evidence type="ECO:0000313" key="9">
    <source>
        <dbReference type="EMBL" id="MDA7424137.1"/>
    </source>
</evidence>
<sequence length="261" mass="27483">MRILITNDDGINAPGLAVLRRIAEELAGPDGEVWTVAPAFEQSGVAHCISYTEPTMIAQMGPRVFAAEGSPADCVLAGLYDVMQDSPPDLVLSGVNRGNNSAENALYSGTLGGAMEAALQGLTAIALSQYYGPDNAQQEDPFEASAVHGADVVRRILASHTKGDGSYELFYNVNFPPVPAAAVKGTRIAPQGRREKTNFSVEPFLSPSGRRFLWVRGGDQRAATAAGSDAALNLDGYTTVTPMRADLTDHAALSALKGAFE</sequence>
<comment type="caution">
    <text evidence="9">The sequence shown here is derived from an EMBL/GenBank/DDBJ whole genome shotgun (WGS) entry which is preliminary data.</text>
</comment>
<evidence type="ECO:0000313" key="10">
    <source>
        <dbReference type="Proteomes" id="UP001210720"/>
    </source>
</evidence>
<feature type="binding site" evidence="7">
    <location>
        <position position="96"/>
    </location>
    <ligand>
        <name>a divalent metal cation</name>
        <dbReference type="ChEBI" id="CHEBI:60240"/>
    </ligand>
</feature>
<feature type="binding site" evidence="7">
    <location>
        <position position="9"/>
    </location>
    <ligand>
        <name>a divalent metal cation</name>
        <dbReference type="ChEBI" id="CHEBI:60240"/>
    </ligand>
</feature>
<keyword evidence="10" id="KW-1185">Reference proteome</keyword>
<evidence type="ECO:0000259" key="8">
    <source>
        <dbReference type="Pfam" id="PF01975"/>
    </source>
</evidence>
<dbReference type="PANTHER" id="PTHR30457:SF12">
    <property type="entry name" value="5'_3'-NUCLEOTIDASE SURE"/>
    <property type="match status" value="1"/>
</dbReference>
<comment type="similarity">
    <text evidence="2 7">Belongs to the SurE nucleotidase family.</text>
</comment>
<dbReference type="NCBIfam" id="NF001490">
    <property type="entry name" value="PRK00346.1-4"/>
    <property type="match status" value="1"/>
</dbReference>
<dbReference type="HAMAP" id="MF_00060">
    <property type="entry name" value="SurE"/>
    <property type="match status" value="1"/>
</dbReference>
<gene>
    <name evidence="7 9" type="primary">surE</name>
    <name evidence="9" type="ORF">PFY00_05320</name>
</gene>
<evidence type="ECO:0000256" key="5">
    <source>
        <dbReference type="ARBA" id="ARBA00022741"/>
    </source>
</evidence>
<feature type="binding site" evidence="7">
    <location>
        <position position="43"/>
    </location>
    <ligand>
        <name>a divalent metal cation</name>
        <dbReference type="ChEBI" id="CHEBI:60240"/>
    </ligand>
</feature>
<keyword evidence="5 7" id="KW-0547">Nucleotide-binding</keyword>
<evidence type="ECO:0000256" key="1">
    <source>
        <dbReference type="ARBA" id="ARBA00000815"/>
    </source>
</evidence>
<feature type="domain" description="Survival protein SurE-like phosphatase/nucleotidase" evidence="8">
    <location>
        <begin position="3"/>
        <end position="196"/>
    </location>
</feature>
<dbReference type="Proteomes" id="UP001210720">
    <property type="component" value="Unassembled WGS sequence"/>
</dbReference>
<dbReference type="RefSeq" id="WP_271431501.1">
    <property type="nucleotide sequence ID" value="NZ_JAQIOY010000002.1"/>
</dbReference>